<comment type="caution">
    <text evidence="2">The sequence shown here is derived from an EMBL/GenBank/DDBJ whole genome shotgun (WGS) entry which is preliminary data.</text>
</comment>
<evidence type="ECO:0000256" key="1">
    <source>
        <dbReference type="SAM" id="MobiDB-lite"/>
    </source>
</evidence>
<proteinExistence type="predicted"/>
<dbReference type="Proteomes" id="UP000757232">
    <property type="component" value="Unassembled WGS sequence"/>
</dbReference>
<feature type="region of interest" description="Disordered" evidence="1">
    <location>
        <begin position="1"/>
        <end position="20"/>
    </location>
</feature>
<keyword evidence="3" id="KW-1185">Reference proteome</keyword>
<dbReference type="EMBL" id="LNZH02000214">
    <property type="protein sequence ID" value="OCB84728.1"/>
    <property type="molecule type" value="Genomic_DNA"/>
</dbReference>
<gene>
    <name evidence="2" type="ORF">A7U60_g8252</name>
</gene>
<dbReference type="AlphaFoldDB" id="A0A9Q5HRM2"/>
<reference evidence="2" key="1">
    <citation type="submission" date="2016-06" db="EMBL/GenBank/DDBJ databases">
        <title>Draft Genome sequence of the fungus Inonotus baumii.</title>
        <authorList>
            <person name="Zhu H."/>
            <person name="Lin W."/>
        </authorList>
    </citation>
    <scope>NUCLEOTIDE SEQUENCE</scope>
    <source>
        <strain evidence="2">821</strain>
    </source>
</reference>
<evidence type="ECO:0000313" key="3">
    <source>
        <dbReference type="Proteomes" id="UP000757232"/>
    </source>
</evidence>
<feature type="region of interest" description="Disordered" evidence="1">
    <location>
        <begin position="364"/>
        <end position="405"/>
    </location>
</feature>
<sequence>MDQTGMGIDNNGPPTQRSPAVPTVMLPAIREDHLEAHVSPVPALTHSNVTSESASKLARAGQDKWKKAENRLRCALIESNLRDVRGVAIFTMQLTYPRSIKEQQCIDWASRVEERKRLDENRPDYFQSRSYVSWVNSLPDSRFEESDPYDIREMFRTLLYNWDSHEAANARNETKKAEIRLGVDAMIELAFQFRYEGKHSRRAEVDLLLPALPWVATAGNVCMIELPSDWRDYLTSLPNYHIFCADTSTLAVITFASEAKIKDEKVAARQLTYDLCSGQHQRRALGFDDSKIYGAVLVDKRFRIYESEWYGDTVRVFPTNRSFDLGIFDEFISCYITLCRLADFEASNVKLVFDTWNSEQGKQTIKDRNITESQKAPWRKESPASASGWPSKRRRGSGEADDMESLDTYDLEQFEDDADVDKDPTKVRTAVEEEVPPGGDPLNERNLRVFEYLARAKHFPGSEVGDVRTQNSAVSYGGMA</sequence>
<organism evidence="2 3">
    <name type="scientific">Sanghuangporus baumii</name>
    <name type="common">Phellinus baumii</name>
    <dbReference type="NCBI Taxonomy" id="108892"/>
    <lineage>
        <taxon>Eukaryota</taxon>
        <taxon>Fungi</taxon>
        <taxon>Dikarya</taxon>
        <taxon>Basidiomycota</taxon>
        <taxon>Agaricomycotina</taxon>
        <taxon>Agaricomycetes</taxon>
        <taxon>Hymenochaetales</taxon>
        <taxon>Hymenochaetaceae</taxon>
        <taxon>Sanghuangporus</taxon>
    </lineage>
</organism>
<dbReference type="OrthoDB" id="3262748at2759"/>
<evidence type="ECO:0000313" key="2">
    <source>
        <dbReference type="EMBL" id="OCB84728.1"/>
    </source>
</evidence>
<accession>A0A9Q5HRM2</accession>
<name>A0A9Q5HRM2_SANBA</name>
<protein>
    <submittedName>
        <fullName evidence="2">Uncharacterized protein</fullName>
    </submittedName>
</protein>